<dbReference type="CDD" id="cd00051">
    <property type="entry name" value="EFh"/>
    <property type="match status" value="1"/>
</dbReference>
<dbReference type="Pfam" id="PF02880">
    <property type="entry name" value="PGM_PMM_III"/>
    <property type="match status" value="1"/>
</dbReference>
<dbReference type="PROSITE" id="PS00018">
    <property type="entry name" value="EF_HAND_1"/>
    <property type="match status" value="1"/>
</dbReference>
<dbReference type="PANTHER" id="PTHR46819">
    <property type="entry name" value="EF-HAND CALCIUM-BINDING DOMAIN-CONTAINING PROTEIN 7"/>
    <property type="match status" value="1"/>
</dbReference>
<dbReference type="Pfam" id="PF13499">
    <property type="entry name" value="EF-hand_7"/>
    <property type="match status" value="1"/>
</dbReference>
<dbReference type="FunFam" id="3.40.120.10:FF:000004">
    <property type="entry name" value="Phosphoglucomutase 5"/>
    <property type="match status" value="1"/>
</dbReference>
<evidence type="ECO:0000256" key="11">
    <source>
        <dbReference type="ARBA" id="ARBA00023273"/>
    </source>
</evidence>
<dbReference type="Pfam" id="PF02879">
    <property type="entry name" value="PGM_PMM_II"/>
    <property type="match status" value="1"/>
</dbReference>
<dbReference type="InterPro" id="IPR036900">
    <property type="entry name" value="A-D-PHexomutase_C_sf"/>
</dbReference>
<dbReference type="GeneTree" id="ENSGT00390000015466"/>
<comment type="subunit">
    <text evidence="13">Component of the EvC complex composed of EFCAB7, IQCE, EVC2 and EVC; built from two subcomplexes, EVC2:EVC and EFCAB7:IQCE. Interacts (via EF-hand 1 and 2) with IQCE (via N-terminus); this interaction anchors the EVC-EVC2 complex in a signaling microdomain at the base of cilia and stimulates the Hedgehog (Hh) pathway. Interacts with EVC2 (via N-terminal end). Interacts with EVC.</text>
</comment>
<dbReference type="PANTHER" id="PTHR46819:SF1">
    <property type="entry name" value="EF-HAND CALCIUM-BINDING DOMAIN-CONTAINING PROTEIN 7"/>
    <property type="match status" value="1"/>
</dbReference>
<keyword evidence="10" id="KW-0472">Membrane</keyword>
<dbReference type="SUPFAM" id="SSF47473">
    <property type="entry name" value="EF-hand"/>
    <property type="match status" value="2"/>
</dbReference>
<reference evidence="17" key="2">
    <citation type="submission" date="2025-08" db="UniProtKB">
        <authorList>
            <consortium name="Ensembl"/>
        </authorList>
    </citation>
    <scope>IDENTIFICATION</scope>
</reference>
<evidence type="ECO:0000256" key="10">
    <source>
        <dbReference type="ARBA" id="ARBA00023136"/>
    </source>
</evidence>
<evidence type="ECO:0000256" key="7">
    <source>
        <dbReference type="ARBA" id="ARBA00022723"/>
    </source>
</evidence>
<evidence type="ECO:0000256" key="14">
    <source>
        <dbReference type="ARBA" id="ARBA00069151"/>
    </source>
</evidence>
<evidence type="ECO:0000256" key="12">
    <source>
        <dbReference type="ARBA" id="ARBA00053812"/>
    </source>
</evidence>
<reference evidence="17" key="3">
    <citation type="submission" date="2025-09" db="UniProtKB">
        <authorList>
            <consortium name="Ensembl"/>
        </authorList>
    </citation>
    <scope>IDENTIFICATION</scope>
</reference>
<dbReference type="PROSITE" id="PS50222">
    <property type="entry name" value="EF_HAND_2"/>
    <property type="match status" value="1"/>
</dbReference>
<evidence type="ECO:0000256" key="9">
    <source>
        <dbReference type="ARBA" id="ARBA00022837"/>
    </source>
</evidence>
<dbReference type="GO" id="GO:0005737">
    <property type="term" value="C:cytoplasm"/>
    <property type="evidence" value="ECO:0007669"/>
    <property type="project" value="UniProtKB-SubCell"/>
</dbReference>
<dbReference type="GO" id="GO:0005509">
    <property type="term" value="F:calcium ion binding"/>
    <property type="evidence" value="ECO:0007669"/>
    <property type="project" value="InterPro"/>
</dbReference>
<evidence type="ECO:0000256" key="13">
    <source>
        <dbReference type="ARBA" id="ARBA00065136"/>
    </source>
</evidence>
<keyword evidence="11" id="KW-0966">Cell projection</keyword>
<evidence type="ECO:0000256" key="1">
    <source>
        <dbReference type="ARBA" id="ARBA00004496"/>
    </source>
</evidence>
<keyword evidence="6" id="KW-0597">Phosphoprotein</keyword>
<dbReference type="GO" id="GO:0016868">
    <property type="term" value="F:intramolecular phosphotransferase activity"/>
    <property type="evidence" value="ECO:0007669"/>
    <property type="project" value="InterPro"/>
</dbReference>
<dbReference type="VEuPathDB" id="HostDB:ENSMFAG00000039892"/>
<organism evidence="17 18">
    <name type="scientific">Macaca fascicularis</name>
    <name type="common">Crab-eating macaque</name>
    <name type="synonym">Cynomolgus monkey</name>
    <dbReference type="NCBI Taxonomy" id="9541"/>
    <lineage>
        <taxon>Eukaryota</taxon>
        <taxon>Metazoa</taxon>
        <taxon>Chordata</taxon>
        <taxon>Craniata</taxon>
        <taxon>Vertebrata</taxon>
        <taxon>Euteleostomi</taxon>
        <taxon>Mammalia</taxon>
        <taxon>Eutheria</taxon>
        <taxon>Euarchontoglires</taxon>
        <taxon>Primates</taxon>
        <taxon>Haplorrhini</taxon>
        <taxon>Catarrhini</taxon>
        <taxon>Cercopithecidae</taxon>
        <taxon>Cercopithecinae</taxon>
        <taxon>Macaca</taxon>
    </lineage>
</organism>
<dbReference type="InterPro" id="IPR005846">
    <property type="entry name" value="A-D-PHexomutase_a/b/a-III"/>
</dbReference>
<evidence type="ECO:0000313" key="17">
    <source>
        <dbReference type="Ensembl" id="ENSMFAP00000042239.2"/>
    </source>
</evidence>
<dbReference type="FunFam" id="3.40.120.10:FF:000031">
    <property type="entry name" value="Phosphoglucomutase-like 5"/>
    <property type="match status" value="1"/>
</dbReference>
<dbReference type="GO" id="GO:0098797">
    <property type="term" value="C:plasma membrane protein complex"/>
    <property type="evidence" value="ECO:0007669"/>
    <property type="project" value="TreeGrafter"/>
</dbReference>
<dbReference type="NCBIfam" id="NF005737">
    <property type="entry name" value="PRK07564.1-1"/>
    <property type="match status" value="1"/>
</dbReference>
<keyword evidence="18" id="KW-1185">Reference proteome</keyword>
<dbReference type="InterPro" id="IPR016066">
    <property type="entry name" value="A-D-PHexomutase_CS"/>
</dbReference>
<evidence type="ECO:0000256" key="5">
    <source>
        <dbReference type="ARBA" id="ARBA00022490"/>
    </source>
</evidence>
<dbReference type="AlphaFoldDB" id="A0A2K5WYC8"/>
<dbReference type="FunFam" id="1.10.238.10:FF:000193">
    <property type="entry name" value="EF-hand calcium-binding domain-containing protein 7"/>
    <property type="match status" value="1"/>
</dbReference>
<dbReference type="FunFam" id="1.10.238.10:FF:000161">
    <property type="entry name" value="EF-hand calcium-binding domain-containing protein 7 isoform X2"/>
    <property type="match status" value="1"/>
</dbReference>
<dbReference type="InterPro" id="IPR005844">
    <property type="entry name" value="A-D-PHexomutase_a/b/a-I"/>
</dbReference>
<dbReference type="GO" id="GO:0005975">
    <property type="term" value="P:carbohydrate metabolic process"/>
    <property type="evidence" value="ECO:0007669"/>
    <property type="project" value="InterPro"/>
</dbReference>
<dbReference type="PRINTS" id="PR00509">
    <property type="entry name" value="PGMPMM"/>
</dbReference>
<dbReference type="SMART" id="SM00054">
    <property type="entry name" value="EFh"/>
    <property type="match status" value="3"/>
</dbReference>
<dbReference type="InterPro" id="IPR016055">
    <property type="entry name" value="A-D-PHexomutase_a/b/a-I/II/III"/>
</dbReference>
<dbReference type="SUPFAM" id="SSF53738">
    <property type="entry name" value="Phosphoglucomutase, first 3 domains"/>
    <property type="match status" value="3"/>
</dbReference>
<dbReference type="FunFam" id="3.30.310.50:FF:000002">
    <property type="entry name" value="Phosphoglucomutase 5"/>
    <property type="match status" value="1"/>
</dbReference>
<dbReference type="Bgee" id="ENSMFAG00000001765">
    <property type="expression patterns" value="Expressed in skeletal muscle tissue and 13 other cell types or tissues"/>
</dbReference>
<dbReference type="Gene3D" id="1.10.238.10">
    <property type="entry name" value="EF-hand"/>
    <property type="match status" value="2"/>
</dbReference>
<dbReference type="Gene3D" id="3.40.120.10">
    <property type="entry name" value="Alpha-D-Glucose-1,6-Bisphosphate, subunit A, domain 3"/>
    <property type="match status" value="3"/>
</dbReference>
<keyword evidence="7" id="KW-0479">Metal-binding</keyword>
<keyword evidence="5" id="KW-0963">Cytoplasm</keyword>
<dbReference type="Ensembl" id="ENSMFAT00000016520.2">
    <property type="protein sequence ID" value="ENSMFAP00000042239.2"/>
    <property type="gene ID" value="ENSMFAG00000001765.2"/>
</dbReference>
<evidence type="ECO:0000256" key="6">
    <source>
        <dbReference type="ARBA" id="ARBA00022553"/>
    </source>
</evidence>
<dbReference type="GO" id="GO:0000287">
    <property type="term" value="F:magnesium ion binding"/>
    <property type="evidence" value="ECO:0007669"/>
    <property type="project" value="InterPro"/>
</dbReference>
<dbReference type="Pfam" id="PF02878">
    <property type="entry name" value="PGM_PMM_I"/>
    <property type="match status" value="1"/>
</dbReference>
<evidence type="ECO:0000256" key="15">
    <source>
        <dbReference type="SAM" id="MobiDB-lite"/>
    </source>
</evidence>
<feature type="compositionally biased region" description="Polar residues" evidence="15">
    <location>
        <begin position="1113"/>
        <end position="1138"/>
    </location>
</feature>
<feature type="region of interest" description="Disordered" evidence="15">
    <location>
        <begin position="229"/>
        <end position="248"/>
    </location>
</feature>
<dbReference type="InterPro" id="IPR018247">
    <property type="entry name" value="EF_Hand_1_Ca_BS"/>
</dbReference>
<accession>A0A2K5WYC8</accession>
<dbReference type="Pfam" id="PF24947">
    <property type="entry name" value="PGM1_C_vert_fung"/>
    <property type="match status" value="1"/>
</dbReference>
<comment type="subcellular location">
    <subcellularLocation>
        <location evidence="2">Cell projection</location>
        <location evidence="2">Cilium membrane</location>
        <topology evidence="2">Peripheral membrane protein</topology>
        <orientation evidence="2">Cytoplasmic side</orientation>
    </subcellularLocation>
    <subcellularLocation>
        <location evidence="1">Cytoplasm</location>
    </subcellularLocation>
</comment>
<sequence>MYEILILLPVCERHGDLCILVIHIDKQVFKLLFNRMAISPRSDATFSNQKSTPSESPRTKKFPLTEEEIFYMNCRAAYLTVFKSSLENIISKDQLYLALQHAGRNPSQKTINKYWTPQTAKLNFDDFCIILRKEKPTSKAELLKSFKQLDVNDDGCILHTDLYKFLTKRGEKMTREEVNAIINLTDVNADGKFDYIKFCKLYMTTNEQCLKTTLEKLEVDSKMRRHQFGNHIEGSPERDPSPVPKPSPKIIRKTDQETFSNKGDTRSSLLSATRKFKTSVSFTITMGANGNRNSKLTEPNLIKDWQYMQSKGCFFLEEDGEIISHQYRMQIAQRSMVYLTIKPLNLSQVEGKPSPWLSVDTALYILKENESQANLQLVCFTELRNREVFGWTGELGPGIYWLIPSTTGCRLRKKINPVTDEAQLVYRDQTGKLFLTKEFKSTLSDIFEVIDLDGNGLLSLEEYNFFELRTSGEKCDEDAWAVCRDNFDTKRNELTRQGFMDLNLMEANDREGDPCDLWVTLHSMGYNKALELTEACPFVIDIYAEKCKPKIKAVHMEACSGQLEKAICKSVLSKGDAKVMDGYENIIVHTYSCDTWITSVIENKSDEKVIIHINNELSKNCVNNRGLNIFAVEVGPKSTMIGRLVIGQNGILSTPAVSCIIRKIKAIGGIILTASHNPGGPNGDFGIKFNISNGGPAPEAITDKIFQISKTIEEYAICPDLKVDLGVLGKQQFDLENKFKPFTVEIVDSVEAYATMLRNIFDFSALKELLSGPNRLKIRIDAMHGVVGPYVKKILCEELGAPANSAVNCVPLEDFGGHHPDPNLTYAADLVETMKSGEHDFGAAFDGDGDRNMILGKHGFFVNPSDSVAVIAANIFSIPYFQQTGVRGFARSMPTSGALDRVANATKIALYETPTGWKFFGNLMDASKLSLCGEESFGTGSDHIREKDGLWAVLAWLSILATRKQSVEDILKDHWQKYGRNFFTRYDYEEVEAEGANKMMKDLEALMFDRSFVGKQFSANDKVYTVEKADNFEYSDPVDGSISRNQGLRLIFTDGSRIIFRLSGTGSAGATIRLYIDSYEKDVAKINQDPQIIIYNNKNREAEVGGSPEPRRSSLQSAEITPLHSSLSKTETLNQKNK</sequence>
<keyword evidence="9" id="KW-0106">Calcium</keyword>
<comment type="function">
    <text evidence="12">Component of the EvC complex that positively regulates ciliary Hedgehog (Hh) signaling. Required for the localization of the EVC2:EVC subcomplex at the base of primary cilia.</text>
</comment>
<dbReference type="InterPro" id="IPR002048">
    <property type="entry name" value="EF_hand_dom"/>
</dbReference>
<evidence type="ECO:0000256" key="4">
    <source>
        <dbReference type="ARBA" id="ARBA00022475"/>
    </source>
</evidence>
<dbReference type="InterPro" id="IPR011992">
    <property type="entry name" value="EF-hand-dom_pair"/>
</dbReference>
<dbReference type="Gene3D" id="3.30.310.50">
    <property type="entry name" value="Alpha-D-phosphohexomutase, C-terminal domain"/>
    <property type="match status" value="1"/>
</dbReference>
<dbReference type="SUPFAM" id="SSF55957">
    <property type="entry name" value="Phosphoglucomutase, C-terminal domain"/>
    <property type="match status" value="1"/>
</dbReference>
<dbReference type="GO" id="GO:0060170">
    <property type="term" value="C:ciliary membrane"/>
    <property type="evidence" value="ECO:0007669"/>
    <property type="project" value="UniProtKB-SubCell"/>
</dbReference>
<name>A0A2K5WYC8_MACFA</name>
<evidence type="ECO:0000256" key="2">
    <source>
        <dbReference type="ARBA" id="ARBA00004522"/>
    </source>
</evidence>
<protein>
    <recommendedName>
        <fullName evidence="14">EF-hand calcium-binding domain-containing protein 7</fullName>
    </recommendedName>
</protein>
<feature type="region of interest" description="Disordered" evidence="15">
    <location>
        <begin position="1100"/>
        <end position="1138"/>
    </location>
</feature>
<dbReference type="InterPro" id="IPR005845">
    <property type="entry name" value="A-D-PHexomutase_a/b/a-II"/>
</dbReference>
<dbReference type="InterPro" id="IPR052266">
    <property type="entry name" value="Miro-EF-hand_domain"/>
</dbReference>
<dbReference type="Proteomes" id="UP000233100">
    <property type="component" value="Chromosome 1"/>
</dbReference>
<comment type="similarity">
    <text evidence="3">Belongs to the phosphohexose mutase family.</text>
</comment>
<reference evidence="17 18" key="1">
    <citation type="submission" date="2013-03" db="EMBL/GenBank/DDBJ databases">
        <authorList>
            <person name="Warren W."/>
            <person name="Wilson R.K."/>
        </authorList>
    </citation>
    <scope>NUCLEOTIDE SEQUENCE</scope>
</reference>
<evidence type="ECO:0000259" key="16">
    <source>
        <dbReference type="PROSITE" id="PS50222"/>
    </source>
</evidence>
<dbReference type="InterPro" id="IPR005841">
    <property type="entry name" value="Alpha-D-phosphohexomutase_SF"/>
</dbReference>
<gene>
    <name evidence="17" type="primary">EFCAB7</name>
</gene>
<proteinExistence type="inferred from homology"/>
<keyword evidence="4" id="KW-1003">Cell membrane</keyword>
<feature type="domain" description="EF-hand" evidence="16">
    <location>
        <begin position="137"/>
        <end position="172"/>
    </location>
</feature>
<keyword evidence="8" id="KW-0677">Repeat</keyword>
<dbReference type="FunFam" id="3.40.120.10:FF:000007">
    <property type="entry name" value="Phosphoglucomutase 5"/>
    <property type="match status" value="1"/>
</dbReference>
<dbReference type="PROSITE" id="PS00710">
    <property type="entry name" value="PGM_PMM"/>
    <property type="match status" value="1"/>
</dbReference>
<evidence type="ECO:0000256" key="3">
    <source>
        <dbReference type="ARBA" id="ARBA00010231"/>
    </source>
</evidence>
<evidence type="ECO:0000256" key="8">
    <source>
        <dbReference type="ARBA" id="ARBA00022737"/>
    </source>
</evidence>
<evidence type="ECO:0000313" key="18">
    <source>
        <dbReference type="Proteomes" id="UP000233100"/>
    </source>
</evidence>
<dbReference type="GO" id="GO:1903569">
    <property type="term" value="P:positive regulation of protein localization to ciliary membrane"/>
    <property type="evidence" value="ECO:0007669"/>
    <property type="project" value="TreeGrafter"/>
</dbReference>